<dbReference type="SMART" id="SM00636">
    <property type="entry name" value="Glyco_18"/>
    <property type="match status" value="1"/>
</dbReference>
<keyword evidence="9" id="KW-0624">Polysaccharide degradation</keyword>
<dbReference type="InterPro" id="IPR001223">
    <property type="entry name" value="Glyco_hydro18_cat"/>
</dbReference>
<dbReference type="InterPro" id="IPR029070">
    <property type="entry name" value="Chitinase_insertion_sf"/>
</dbReference>
<evidence type="ECO:0000256" key="3">
    <source>
        <dbReference type="ARBA" id="ARBA00012729"/>
    </source>
</evidence>
<dbReference type="GO" id="GO:0000272">
    <property type="term" value="P:polysaccharide catabolic process"/>
    <property type="evidence" value="ECO:0007669"/>
    <property type="project" value="UniProtKB-KW"/>
</dbReference>
<keyword evidence="13" id="KW-1185">Reference proteome</keyword>
<feature type="domain" description="GH18" evidence="11">
    <location>
        <begin position="7"/>
        <end position="371"/>
    </location>
</feature>
<keyword evidence="8 10" id="KW-0326">Glycosidase</keyword>
<dbReference type="PROSITE" id="PS01095">
    <property type="entry name" value="GH18_1"/>
    <property type="match status" value="1"/>
</dbReference>
<name>A0AA39R8T8_9LECA</name>
<dbReference type="FunFam" id="3.20.20.80:FF:000095">
    <property type="entry name" value="Endochitinase B1"/>
    <property type="match status" value="1"/>
</dbReference>
<comment type="catalytic activity">
    <reaction evidence="1">
        <text>Random endo-hydrolysis of N-acetyl-beta-D-glucosaminide (1-&gt;4)-beta-linkages in chitin and chitodextrins.</text>
        <dbReference type="EC" id="3.2.1.14"/>
    </reaction>
</comment>
<reference evidence="12" key="1">
    <citation type="submission" date="2023-03" db="EMBL/GenBank/DDBJ databases">
        <title>Complete genome of Cladonia borealis.</title>
        <authorList>
            <person name="Park H."/>
        </authorList>
    </citation>
    <scope>NUCLEOTIDE SEQUENCE</scope>
    <source>
        <strain evidence="12">ANT050790</strain>
    </source>
</reference>
<dbReference type="SUPFAM" id="SSF54556">
    <property type="entry name" value="Chitinase insertion domain"/>
    <property type="match status" value="1"/>
</dbReference>
<organism evidence="12 13">
    <name type="scientific">Cladonia borealis</name>
    <dbReference type="NCBI Taxonomy" id="184061"/>
    <lineage>
        <taxon>Eukaryota</taxon>
        <taxon>Fungi</taxon>
        <taxon>Dikarya</taxon>
        <taxon>Ascomycota</taxon>
        <taxon>Pezizomycotina</taxon>
        <taxon>Lecanoromycetes</taxon>
        <taxon>OSLEUM clade</taxon>
        <taxon>Lecanoromycetidae</taxon>
        <taxon>Lecanorales</taxon>
        <taxon>Lecanorineae</taxon>
        <taxon>Cladoniaceae</taxon>
        <taxon>Cladonia</taxon>
    </lineage>
</organism>
<evidence type="ECO:0000259" key="11">
    <source>
        <dbReference type="PROSITE" id="PS51910"/>
    </source>
</evidence>
<dbReference type="PANTHER" id="PTHR11177:SF317">
    <property type="entry name" value="CHITINASE 12-RELATED"/>
    <property type="match status" value="1"/>
</dbReference>
<keyword evidence="5" id="KW-0146">Chitin degradation</keyword>
<gene>
    <name evidence="12" type="ORF">JMJ35_000177</name>
</gene>
<sequence>MELQHGLKTVAYFVNWAIYGRNHNPQDLPADKLTHVLYAFANVRPDSGEVYLTDTWSDTDKHYPGDSWNDQGTNVYGCIKQLFLLKKKYRHFKVVLSIGGWTYSSNFAQPASTQAGRQTFARSAVQLVKDLGLDGLDIDWEYPKDDAEAQNFVHLLKETRTALDAYNPAHREGKMLLTIACPAGPQNYEKMHIKAMDEYLDFWNLMAYDYAGSWDSHAGHQANLRPSNSNPASTPFSTVRALEYYKSHGVSPSKMVIGMPLYGRAFTSTDGPGNPFSGTGEGSWEQGVWDYRALPHKGAREMNDFDIGASWSHDPEKRIMVSYDTKEMAKFKAEYIKNQAHLGGAMWWESSGDKAGEGSIIATVHQVFGSTNMDRSNNTLTYPDSKYDNLRNGFPGE</sequence>
<evidence type="ECO:0000256" key="5">
    <source>
        <dbReference type="ARBA" id="ARBA00023024"/>
    </source>
</evidence>
<dbReference type="InterPro" id="IPR011583">
    <property type="entry name" value="Chitinase_II/V-like_cat"/>
</dbReference>
<proteinExistence type="inferred from homology"/>
<comment type="caution">
    <text evidence="12">The sequence shown here is derived from an EMBL/GenBank/DDBJ whole genome shotgun (WGS) entry which is preliminary data.</text>
</comment>
<evidence type="ECO:0000313" key="12">
    <source>
        <dbReference type="EMBL" id="KAK0517022.1"/>
    </source>
</evidence>
<dbReference type="SUPFAM" id="SSF51445">
    <property type="entry name" value="(Trans)glycosidases"/>
    <property type="match status" value="1"/>
</dbReference>
<dbReference type="Proteomes" id="UP001166286">
    <property type="component" value="Unassembled WGS sequence"/>
</dbReference>
<dbReference type="InterPro" id="IPR017853">
    <property type="entry name" value="GH"/>
</dbReference>
<evidence type="ECO:0000256" key="9">
    <source>
        <dbReference type="ARBA" id="ARBA00023326"/>
    </source>
</evidence>
<dbReference type="InterPro" id="IPR001579">
    <property type="entry name" value="Glyco_hydro_18_chit_AS"/>
</dbReference>
<dbReference type="GO" id="GO:0006032">
    <property type="term" value="P:chitin catabolic process"/>
    <property type="evidence" value="ECO:0007669"/>
    <property type="project" value="UniProtKB-KW"/>
</dbReference>
<accession>A0AA39R8T8</accession>
<dbReference type="Pfam" id="PF00704">
    <property type="entry name" value="Glyco_hydro_18"/>
    <property type="match status" value="1"/>
</dbReference>
<dbReference type="Gene3D" id="3.20.20.80">
    <property type="entry name" value="Glycosidases"/>
    <property type="match status" value="1"/>
</dbReference>
<dbReference type="GO" id="GO:0005576">
    <property type="term" value="C:extracellular region"/>
    <property type="evidence" value="ECO:0007669"/>
    <property type="project" value="TreeGrafter"/>
</dbReference>
<dbReference type="PROSITE" id="PS51910">
    <property type="entry name" value="GH18_2"/>
    <property type="match status" value="1"/>
</dbReference>
<keyword evidence="4 10" id="KW-0378">Hydrolase</keyword>
<dbReference type="EC" id="3.2.1.14" evidence="3"/>
<protein>
    <recommendedName>
        <fullName evidence="3">chitinase</fullName>
        <ecNumber evidence="3">3.2.1.14</ecNumber>
    </recommendedName>
</protein>
<evidence type="ECO:0000256" key="7">
    <source>
        <dbReference type="ARBA" id="ARBA00023277"/>
    </source>
</evidence>
<dbReference type="InterPro" id="IPR050314">
    <property type="entry name" value="Glycosyl_Hydrlase_18"/>
</dbReference>
<evidence type="ECO:0000256" key="4">
    <source>
        <dbReference type="ARBA" id="ARBA00022801"/>
    </source>
</evidence>
<evidence type="ECO:0000256" key="2">
    <source>
        <dbReference type="ARBA" id="ARBA00008682"/>
    </source>
</evidence>
<dbReference type="AlphaFoldDB" id="A0AA39R8T8"/>
<comment type="similarity">
    <text evidence="2">Belongs to the glycosyl hydrolase 18 family. Chitinase class V subfamily.</text>
</comment>
<evidence type="ECO:0000256" key="10">
    <source>
        <dbReference type="RuleBase" id="RU000489"/>
    </source>
</evidence>
<keyword evidence="6" id="KW-0325">Glycoprotein</keyword>
<evidence type="ECO:0000256" key="1">
    <source>
        <dbReference type="ARBA" id="ARBA00000822"/>
    </source>
</evidence>
<dbReference type="CDD" id="cd06548">
    <property type="entry name" value="GH18_chitinase"/>
    <property type="match status" value="1"/>
</dbReference>
<dbReference type="Gene3D" id="3.10.50.10">
    <property type="match status" value="1"/>
</dbReference>
<dbReference type="EMBL" id="JAFEKC020000001">
    <property type="protein sequence ID" value="KAK0517022.1"/>
    <property type="molecule type" value="Genomic_DNA"/>
</dbReference>
<keyword evidence="7" id="KW-0119">Carbohydrate metabolism</keyword>
<evidence type="ECO:0000256" key="8">
    <source>
        <dbReference type="ARBA" id="ARBA00023295"/>
    </source>
</evidence>
<evidence type="ECO:0000256" key="6">
    <source>
        <dbReference type="ARBA" id="ARBA00023180"/>
    </source>
</evidence>
<dbReference type="PANTHER" id="PTHR11177">
    <property type="entry name" value="CHITINASE"/>
    <property type="match status" value="1"/>
</dbReference>
<dbReference type="FunFam" id="3.10.50.10:FF:000005">
    <property type="entry name" value="Endochitinase B1"/>
    <property type="match status" value="1"/>
</dbReference>
<dbReference type="GO" id="GO:0008843">
    <property type="term" value="F:endochitinase activity"/>
    <property type="evidence" value="ECO:0007669"/>
    <property type="project" value="UniProtKB-EC"/>
</dbReference>
<dbReference type="GO" id="GO:0008061">
    <property type="term" value="F:chitin binding"/>
    <property type="evidence" value="ECO:0007669"/>
    <property type="project" value="InterPro"/>
</dbReference>
<evidence type="ECO:0000313" key="13">
    <source>
        <dbReference type="Proteomes" id="UP001166286"/>
    </source>
</evidence>